<keyword evidence="2" id="KW-0812">Transmembrane</keyword>
<dbReference type="STRING" id="394221.Mmar10_0053"/>
<evidence type="ECO:0000313" key="4">
    <source>
        <dbReference type="Proteomes" id="UP000001964"/>
    </source>
</evidence>
<accession>Q0ATN8</accession>
<evidence type="ECO:0008006" key="5">
    <source>
        <dbReference type="Google" id="ProtNLM"/>
    </source>
</evidence>
<comment type="similarity">
    <text evidence="1">Belongs to the YggT family.</text>
</comment>
<evidence type="ECO:0000256" key="1">
    <source>
        <dbReference type="ARBA" id="ARBA00010894"/>
    </source>
</evidence>
<reference evidence="3 4" key="1">
    <citation type="submission" date="2006-08" db="EMBL/GenBank/DDBJ databases">
        <title>Complete sequence of Maricaulis maris MCS10.</title>
        <authorList>
            <consortium name="US DOE Joint Genome Institute"/>
            <person name="Copeland A."/>
            <person name="Lucas S."/>
            <person name="Lapidus A."/>
            <person name="Barry K."/>
            <person name="Detter J.C."/>
            <person name="Glavina del Rio T."/>
            <person name="Hammon N."/>
            <person name="Israni S."/>
            <person name="Dalin E."/>
            <person name="Tice H."/>
            <person name="Pitluck S."/>
            <person name="Saunders E."/>
            <person name="Brettin T."/>
            <person name="Bruce D."/>
            <person name="Han C."/>
            <person name="Tapia R."/>
            <person name="Gilna P."/>
            <person name="Schmutz J."/>
            <person name="Larimer F."/>
            <person name="Land M."/>
            <person name="Hauser L."/>
            <person name="Kyrpides N."/>
            <person name="Mikhailova N."/>
            <person name="Viollier P."/>
            <person name="Stephens C."/>
            <person name="Richardson P."/>
        </authorList>
    </citation>
    <scope>NUCLEOTIDE SEQUENCE [LARGE SCALE GENOMIC DNA]</scope>
    <source>
        <strain evidence="3 4">MCS10</strain>
    </source>
</reference>
<dbReference type="InterPro" id="IPR003425">
    <property type="entry name" value="CCB3/YggT"/>
</dbReference>
<feature type="transmembrane region" description="Helical" evidence="2">
    <location>
        <begin position="7"/>
        <end position="33"/>
    </location>
</feature>
<dbReference type="KEGG" id="mmr:Mmar10_0053"/>
<evidence type="ECO:0000313" key="3">
    <source>
        <dbReference type="EMBL" id="ABI64349.1"/>
    </source>
</evidence>
<dbReference type="eggNOG" id="COG0762">
    <property type="taxonomic scope" value="Bacteria"/>
</dbReference>
<keyword evidence="4" id="KW-1185">Reference proteome</keyword>
<proteinExistence type="inferred from homology"/>
<dbReference type="HOGENOM" id="CLU_136788_0_1_5"/>
<organism evidence="3 4">
    <name type="scientific">Maricaulis maris (strain MCS10)</name>
    <name type="common">Caulobacter maris</name>
    <dbReference type="NCBI Taxonomy" id="394221"/>
    <lineage>
        <taxon>Bacteria</taxon>
        <taxon>Pseudomonadati</taxon>
        <taxon>Pseudomonadota</taxon>
        <taxon>Alphaproteobacteria</taxon>
        <taxon>Maricaulales</taxon>
        <taxon>Maricaulaceae</taxon>
        <taxon>Maricaulis</taxon>
    </lineage>
</organism>
<name>Q0ATN8_MARMM</name>
<evidence type="ECO:0000256" key="2">
    <source>
        <dbReference type="SAM" id="Phobius"/>
    </source>
</evidence>
<dbReference type="RefSeq" id="WP_011641996.1">
    <property type="nucleotide sequence ID" value="NC_008347.1"/>
</dbReference>
<dbReference type="Pfam" id="PF02325">
    <property type="entry name" value="CCB3_YggT"/>
    <property type="match status" value="1"/>
</dbReference>
<dbReference type="GO" id="GO:0016020">
    <property type="term" value="C:membrane"/>
    <property type="evidence" value="ECO:0007669"/>
    <property type="project" value="InterPro"/>
</dbReference>
<feature type="transmembrane region" description="Helical" evidence="2">
    <location>
        <begin position="75"/>
        <end position="93"/>
    </location>
</feature>
<dbReference type="PANTHER" id="PTHR33219">
    <property type="entry name" value="YLMG HOMOLOG PROTEIN 2, CHLOROPLASTIC"/>
    <property type="match status" value="1"/>
</dbReference>
<dbReference type="EMBL" id="CP000449">
    <property type="protein sequence ID" value="ABI64349.1"/>
    <property type="molecule type" value="Genomic_DNA"/>
</dbReference>
<dbReference type="PANTHER" id="PTHR33219:SF14">
    <property type="entry name" value="PROTEIN COFACTOR ASSEMBLY OF COMPLEX C SUBUNIT B CCB3, CHLOROPLASTIC-RELATED"/>
    <property type="match status" value="1"/>
</dbReference>
<sequence length="99" mass="11043">MSPIDGLIIYIIHPLLNLLWFVVLAGVILSWLISFNVVNTSNQFVALVWRMTSAITEPLLAPIRRVLPPLGGMDFSPIVLLLLIGFVQGYVLVELARIF</sequence>
<protein>
    <recommendedName>
        <fullName evidence="5">YggT family protein</fullName>
    </recommendedName>
</protein>
<dbReference type="OrthoDB" id="9814445at2"/>
<dbReference type="AlphaFoldDB" id="Q0ATN8"/>
<keyword evidence="2" id="KW-1133">Transmembrane helix</keyword>
<keyword evidence="2" id="KW-0472">Membrane</keyword>
<dbReference type="Proteomes" id="UP000001964">
    <property type="component" value="Chromosome"/>
</dbReference>
<gene>
    <name evidence="3" type="ordered locus">Mmar10_0053</name>
</gene>